<comment type="caution">
    <text evidence="1">The sequence shown here is derived from an EMBL/GenBank/DDBJ whole genome shotgun (WGS) entry which is preliminary data.</text>
</comment>
<proteinExistence type="predicted"/>
<accession>A0A699II73</accession>
<dbReference type="AlphaFoldDB" id="A0A699II73"/>
<name>A0A699II73_TANCI</name>
<gene>
    <name evidence="1" type="ORF">Tci_536300</name>
</gene>
<dbReference type="EMBL" id="BKCJ010304491">
    <property type="protein sequence ID" value="GEZ64327.1"/>
    <property type="molecule type" value="Genomic_DNA"/>
</dbReference>
<evidence type="ECO:0000313" key="1">
    <source>
        <dbReference type="EMBL" id="GEZ64327.1"/>
    </source>
</evidence>
<reference evidence="1" key="1">
    <citation type="journal article" date="2019" name="Sci. Rep.">
        <title>Draft genome of Tanacetum cinerariifolium, the natural source of mosquito coil.</title>
        <authorList>
            <person name="Yamashiro T."/>
            <person name="Shiraishi A."/>
            <person name="Satake H."/>
            <person name="Nakayama K."/>
        </authorList>
    </citation>
    <scope>NUCLEOTIDE SEQUENCE</scope>
</reference>
<protein>
    <submittedName>
        <fullName evidence="1">Ankyrin repeat-containing protein ITN1-like</fullName>
    </submittedName>
</protein>
<sequence length="76" mass="8290">MSRGKRLCLHLPGRGYIDALKEQLSYTTKEGICLNNKSGFNPLHITANEVILAAAVGAAGEVDYMGYTRMVCQLCL</sequence>
<organism evidence="1">
    <name type="scientific">Tanacetum cinerariifolium</name>
    <name type="common">Dalmatian daisy</name>
    <name type="synonym">Chrysanthemum cinerariifolium</name>
    <dbReference type="NCBI Taxonomy" id="118510"/>
    <lineage>
        <taxon>Eukaryota</taxon>
        <taxon>Viridiplantae</taxon>
        <taxon>Streptophyta</taxon>
        <taxon>Embryophyta</taxon>
        <taxon>Tracheophyta</taxon>
        <taxon>Spermatophyta</taxon>
        <taxon>Magnoliopsida</taxon>
        <taxon>eudicotyledons</taxon>
        <taxon>Gunneridae</taxon>
        <taxon>Pentapetalae</taxon>
        <taxon>asterids</taxon>
        <taxon>campanulids</taxon>
        <taxon>Asterales</taxon>
        <taxon>Asteraceae</taxon>
        <taxon>Asteroideae</taxon>
        <taxon>Anthemideae</taxon>
        <taxon>Anthemidinae</taxon>
        <taxon>Tanacetum</taxon>
    </lineage>
</organism>